<name>A0A517RPP3_9PLAN</name>
<dbReference type="KEGG" id="gaz:Pan241w_59770"/>
<gene>
    <name evidence="1" type="ORF">Pan241w_59770</name>
</gene>
<organism evidence="1 2">
    <name type="scientific">Gimesia alba</name>
    <dbReference type="NCBI Taxonomy" id="2527973"/>
    <lineage>
        <taxon>Bacteria</taxon>
        <taxon>Pseudomonadati</taxon>
        <taxon>Planctomycetota</taxon>
        <taxon>Planctomycetia</taxon>
        <taxon>Planctomycetales</taxon>
        <taxon>Planctomycetaceae</taxon>
        <taxon>Gimesia</taxon>
    </lineage>
</organism>
<protein>
    <submittedName>
        <fullName evidence="1">Uncharacterized protein</fullName>
    </submittedName>
</protein>
<accession>A0A517RPP3</accession>
<dbReference type="AlphaFoldDB" id="A0A517RPP3"/>
<reference evidence="1 2" key="1">
    <citation type="submission" date="2019-02" db="EMBL/GenBank/DDBJ databases">
        <title>Deep-cultivation of Planctomycetes and their phenomic and genomic characterization uncovers novel biology.</title>
        <authorList>
            <person name="Wiegand S."/>
            <person name="Jogler M."/>
            <person name="Boedeker C."/>
            <person name="Pinto D."/>
            <person name="Vollmers J."/>
            <person name="Rivas-Marin E."/>
            <person name="Kohn T."/>
            <person name="Peeters S.H."/>
            <person name="Heuer A."/>
            <person name="Rast P."/>
            <person name="Oberbeckmann S."/>
            <person name="Bunk B."/>
            <person name="Jeske O."/>
            <person name="Meyerdierks A."/>
            <person name="Storesund J.E."/>
            <person name="Kallscheuer N."/>
            <person name="Luecker S."/>
            <person name="Lage O.M."/>
            <person name="Pohl T."/>
            <person name="Merkel B.J."/>
            <person name="Hornburger P."/>
            <person name="Mueller R.-W."/>
            <person name="Bruemmer F."/>
            <person name="Labrenz M."/>
            <person name="Spormann A.M."/>
            <person name="Op den Camp H."/>
            <person name="Overmann J."/>
            <person name="Amann R."/>
            <person name="Jetten M.S.M."/>
            <person name="Mascher T."/>
            <person name="Medema M.H."/>
            <person name="Devos D.P."/>
            <person name="Kaster A.-K."/>
            <person name="Ovreas L."/>
            <person name="Rohde M."/>
            <person name="Galperin M.Y."/>
            <person name="Jogler C."/>
        </authorList>
    </citation>
    <scope>NUCLEOTIDE SEQUENCE [LARGE SCALE GENOMIC DNA]</scope>
    <source>
        <strain evidence="1 2">Pan241w</strain>
    </source>
</reference>
<keyword evidence="2" id="KW-1185">Reference proteome</keyword>
<evidence type="ECO:0000313" key="2">
    <source>
        <dbReference type="Proteomes" id="UP000317171"/>
    </source>
</evidence>
<dbReference type="Proteomes" id="UP000317171">
    <property type="component" value="Chromosome"/>
</dbReference>
<dbReference type="EMBL" id="CP036269">
    <property type="protein sequence ID" value="QDT45849.1"/>
    <property type="molecule type" value="Genomic_DNA"/>
</dbReference>
<dbReference type="OrthoDB" id="9850530at2"/>
<sequence>MNQSESEVVCPACEKKITPQYGINESRQLTSLEFQSKRLGCSVECPHCGHVFIYKVYKDDNKVS</sequence>
<proteinExistence type="predicted"/>
<evidence type="ECO:0000313" key="1">
    <source>
        <dbReference type="EMBL" id="QDT45849.1"/>
    </source>
</evidence>